<reference evidence="1" key="1">
    <citation type="journal article" date="2014" name="Front. Microbiol.">
        <title>High frequency of phylogenetically diverse reductive dehalogenase-homologous genes in deep subseafloor sedimentary metagenomes.</title>
        <authorList>
            <person name="Kawai M."/>
            <person name="Futagami T."/>
            <person name="Toyoda A."/>
            <person name="Takaki Y."/>
            <person name="Nishi S."/>
            <person name="Hori S."/>
            <person name="Arai W."/>
            <person name="Tsubouchi T."/>
            <person name="Morono Y."/>
            <person name="Uchiyama I."/>
            <person name="Ito T."/>
            <person name="Fujiyama A."/>
            <person name="Inagaki F."/>
            <person name="Takami H."/>
        </authorList>
    </citation>
    <scope>NUCLEOTIDE SEQUENCE</scope>
    <source>
        <strain evidence="1">Expedition CK06-06</strain>
    </source>
</reference>
<organism evidence="1">
    <name type="scientific">marine sediment metagenome</name>
    <dbReference type="NCBI Taxonomy" id="412755"/>
    <lineage>
        <taxon>unclassified sequences</taxon>
        <taxon>metagenomes</taxon>
        <taxon>ecological metagenomes</taxon>
    </lineage>
</organism>
<protein>
    <submittedName>
        <fullName evidence="1">Uncharacterized protein</fullName>
    </submittedName>
</protein>
<feature type="non-terminal residue" evidence="1">
    <location>
        <position position="250"/>
    </location>
</feature>
<evidence type="ECO:0000313" key="1">
    <source>
        <dbReference type="EMBL" id="GAG88148.1"/>
    </source>
</evidence>
<dbReference type="EMBL" id="BART01013024">
    <property type="protein sequence ID" value="GAG88148.1"/>
    <property type="molecule type" value="Genomic_DNA"/>
</dbReference>
<sequence>MDKESGLKLLNYSVSGAEIDADLLSGFIQANIIFSESDTVSSNDSKYIRSHQFYEFQYQNFNILLKNGEFIRLCLILDHTASDNMRTDVRQFLLEYEDLFHNEFRNFKKSGIFNVENMIEYLINTFNVKLVFPMSLAHSIAPNDLKRINQNQIQKAILTLAKEILVSKPFFFVNNLLNRVKKIVNLDANLILYEIYQLVENNVFVSTNLETVASNMEMLEETTSEKLAKFKPISSILSNYSGIEDLQIDL</sequence>
<dbReference type="AlphaFoldDB" id="X1BVD6"/>
<gene>
    <name evidence="1" type="ORF">S01H4_26868</name>
</gene>
<accession>X1BVD6</accession>
<proteinExistence type="predicted"/>
<name>X1BVD6_9ZZZZ</name>
<comment type="caution">
    <text evidence="1">The sequence shown here is derived from an EMBL/GenBank/DDBJ whole genome shotgun (WGS) entry which is preliminary data.</text>
</comment>